<name>A0A2D2Q3N0_PARLV</name>
<organism evidence="2 3">
    <name type="scientific">Parathermosynechococcus lividus PCC 6715</name>
    <dbReference type="NCBI Taxonomy" id="1917166"/>
    <lineage>
        <taxon>Bacteria</taxon>
        <taxon>Bacillati</taxon>
        <taxon>Cyanobacteriota</taxon>
        <taxon>Cyanophyceae</taxon>
        <taxon>Acaryochloridales</taxon>
        <taxon>Thermosynechococcaceae</taxon>
        <taxon>Parathermosynechococcus</taxon>
    </lineage>
</organism>
<dbReference type="InterPro" id="IPR050177">
    <property type="entry name" value="Lipid_A_modif_metabolic_enz"/>
</dbReference>
<dbReference type="PANTHER" id="PTHR43245">
    <property type="entry name" value="BIFUNCTIONAL POLYMYXIN RESISTANCE PROTEIN ARNA"/>
    <property type="match status" value="1"/>
</dbReference>
<evidence type="ECO:0000313" key="2">
    <source>
        <dbReference type="EMBL" id="ATS19103.1"/>
    </source>
</evidence>
<dbReference type="OrthoDB" id="504638at2"/>
<accession>A0A2D2Q3N0</accession>
<feature type="domain" description="NAD-dependent epimerase/dehydratase" evidence="1">
    <location>
        <begin position="3"/>
        <end position="223"/>
    </location>
</feature>
<dbReference type="InterPro" id="IPR036291">
    <property type="entry name" value="NAD(P)-bd_dom_sf"/>
</dbReference>
<evidence type="ECO:0000259" key="1">
    <source>
        <dbReference type="Pfam" id="PF01370"/>
    </source>
</evidence>
<proteinExistence type="predicted"/>
<gene>
    <name evidence="2" type="ORF">BRW62_10530</name>
</gene>
<protein>
    <submittedName>
        <fullName evidence="2">Epimerase</fullName>
    </submittedName>
</protein>
<dbReference type="Gene3D" id="3.40.50.720">
    <property type="entry name" value="NAD(P)-binding Rossmann-like Domain"/>
    <property type="match status" value="1"/>
</dbReference>
<dbReference type="Proteomes" id="UP000231057">
    <property type="component" value="Chromosome"/>
</dbReference>
<reference evidence="2 3" key="1">
    <citation type="submission" date="2016-11" db="EMBL/GenBank/DDBJ databases">
        <title>Complete genome sequence of thermophilic cyanobacteria strain Synechococcus sp. PCC6715.</title>
        <authorList>
            <person name="Tang J."/>
            <person name="Daroch M."/>
            <person name="Liang Y."/>
            <person name="Jiang D."/>
            <person name="Shah M."/>
        </authorList>
    </citation>
    <scope>NUCLEOTIDE SEQUENCE [LARGE SCALE GENOMIC DNA]</scope>
    <source>
        <strain evidence="2 3">PCC 6715</strain>
    </source>
</reference>
<reference evidence="3" key="2">
    <citation type="journal article" date="2022" name="Front. Microbiol.">
        <title>Comparative Genomic Analysis Revealed Distinct Molecular Components and Organization of CO2-Concentrating Mechanism in Thermophilic Cyanobacteria.</title>
        <authorList>
            <person name="Tang J."/>
            <person name="Zhou H."/>
            <person name="Yao D."/>
            <person name="Riaz S."/>
            <person name="You D."/>
            <person name="Klepacz-Smolka A."/>
            <person name="Daroch M."/>
        </authorList>
    </citation>
    <scope>NUCLEOTIDE SEQUENCE [LARGE SCALE GENOMIC DNA]</scope>
    <source>
        <strain evidence="3">PCC 6715</strain>
    </source>
</reference>
<dbReference type="PANTHER" id="PTHR43245:SF13">
    <property type="entry name" value="UDP-D-APIOSE_UDP-D-XYLOSE SYNTHASE 2"/>
    <property type="match status" value="1"/>
</dbReference>
<dbReference type="Pfam" id="PF01370">
    <property type="entry name" value="Epimerase"/>
    <property type="match status" value="1"/>
</dbReference>
<sequence>MRILITGASGCIGQYITEALITQTEHDLFLFVRTPSKLTVDPQQRQGVHLVQGDLRDLSPLQDLLPTLDVVILTAAAWGGKNAMAINFEQTCALLQQLDPQRCQRVFYFSTASILTRQMTPLPEAATLGTAYIRSKYQCLQAIEKLPVGDRVVELFPTMVFGGGIDGKRPSFITKGMQQVLKWLWLARFFRVEASFHFVHARDIGQVVLYLIEHPEYPVPRRVALGNPAITVNDLLTQLCQGRNLRWYGLIPLTPALVNMFIKLFRIQMSPWDYFCLNYRNFTYDTILNPQQLGLTPYCGTVADLLRCHR</sequence>
<evidence type="ECO:0000313" key="3">
    <source>
        <dbReference type="Proteomes" id="UP000231057"/>
    </source>
</evidence>
<dbReference type="SUPFAM" id="SSF51735">
    <property type="entry name" value="NAD(P)-binding Rossmann-fold domains"/>
    <property type="match status" value="1"/>
</dbReference>
<dbReference type="RefSeq" id="WP_099799440.1">
    <property type="nucleotide sequence ID" value="NZ_CP018092.1"/>
</dbReference>
<dbReference type="InterPro" id="IPR001509">
    <property type="entry name" value="Epimerase_deHydtase"/>
</dbReference>
<keyword evidence="3" id="KW-1185">Reference proteome</keyword>
<dbReference type="EMBL" id="CP018092">
    <property type="protein sequence ID" value="ATS19103.1"/>
    <property type="molecule type" value="Genomic_DNA"/>
</dbReference>
<dbReference type="KEGG" id="slw:BRW62_10530"/>
<dbReference type="AlphaFoldDB" id="A0A2D2Q3N0"/>